<evidence type="ECO:0000313" key="4">
    <source>
        <dbReference type="Proteomes" id="UP000283095"/>
    </source>
</evidence>
<dbReference type="RefSeq" id="WP_127759578.1">
    <property type="nucleotide sequence ID" value="NZ_CP026095.1"/>
</dbReference>
<sequence>MHILSEKEFEDILVLHPELIEDNLTLIKRQGQLQEKRTDLMFKDKLNNLLLVELKRDRIEEENIHQIMGYIRRLKALNHLNVRGMLIGQSVPLEIQEICRKFNIEWKEIKNKQLYDYLSTNNIEMYNNIFIKEKIHLEAKKVKTLSFQDYLDETSPLRVPYSSYQFFLPQDASPELSKDNHKNQLIADEFIKLIQSSVFHRTLFNGAIVLKRLETKPRWVEKNKGDWKGYIFDYILHSEDYSKGIPCELYLGQAGYRGNKPTYADGRSRFMAIDIGNSKNKASTQYGFHKYLRVDNRALLPFYELKFSAGGLPKQYWDEIYKQLDKFSYKIQDSPNSNKIKCVYIGDIKLESENILEEIDNLIEVIFAVTIVKAHYKKNGFPFSIFI</sequence>
<dbReference type="Pfam" id="PF01939">
    <property type="entry name" value="NucS_C"/>
    <property type="match status" value="1"/>
</dbReference>
<dbReference type="Proteomes" id="UP000283095">
    <property type="component" value="Chromosome"/>
</dbReference>
<accession>A0A3Q9RM66</accession>
<evidence type="ECO:0000313" key="3">
    <source>
        <dbReference type="EMBL" id="AZV42005.1"/>
    </source>
</evidence>
<dbReference type="OrthoDB" id="3344925at2"/>
<dbReference type="PANTHER" id="PTHR38814">
    <property type="entry name" value="ENDONUCLEASE NUCS"/>
    <property type="match status" value="1"/>
</dbReference>
<dbReference type="Gene3D" id="3.40.1350.10">
    <property type="match status" value="1"/>
</dbReference>
<dbReference type="GO" id="GO:0003677">
    <property type="term" value="F:DNA binding"/>
    <property type="evidence" value="ECO:0007669"/>
    <property type="project" value="UniProtKB-KW"/>
</dbReference>
<reference evidence="3 4" key="1">
    <citation type="submission" date="2018-01" db="EMBL/GenBank/DDBJ databases">
        <title>Bacillus asahii Genome sequencing and assembly.</title>
        <authorList>
            <person name="Jiang H."/>
            <person name="Feng Y."/>
            <person name="Zhao F."/>
            <person name="Lin X."/>
        </authorList>
    </citation>
    <scope>NUCLEOTIDE SEQUENCE [LARGE SCALE GENOMIC DNA]</scope>
    <source>
        <strain evidence="3 4">OM18</strain>
    </source>
</reference>
<evidence type="ECO:0000256" key="1">
    <source>
        <dbReference type="ARBA" id="ARBA00023125"/>
    </source>
</evidence>
<dbReference type="EMBL" id="CP026095">
    <property type="protein sequence ID" value="AZV42005.1"/>
    <property type="molecule type" value="Genomic_DNA"/>
</dbReference>
<name>A0A3Q9RM66_9BACI</name>
<protein>
    <submittedName>
        <fullName evidence="3">Nuclease</fullName>
    </submittedName>
</protein>
<proteinExistence type="predicted"/>
<keyword evidence="1" id="KW-0238">DNA-binding</keyword>
<dbReference type="KEGG" id="pasa:BAOM_1395"/>
<dbReference type="AlphaFoldDB" id="A0A3Q9RM66"/>
<dbReference type="PANTHER" id="PTHR38814:SF1">
    <property type="entry name" value="ENDONUCLEASE NUCS"/>
    <property type="match status" value="1"/>
</dbReference>
<dbReference type="GO" id="GO:0004519">
    <property type="term" value="F:endonuclease activity"/>
    <property type="evidence" value="ECO:0007669"/>
    <property type="project" value="InterPro"/>
</dbReference>
<feature type="domain" description="Endonuclease NucS C-terminal" evidence="2">
    <location>
        <begin position="5"/>
        <end position="113"/>
    </location>
</feature>
<dbReference type="InterPro" id="IPR011856">
    <property type="entry name" value="tRNA_endonuc-like_dom_sf"/>
</dbReference>
<gene>
    <name evidence="3" type="ORF">BAOM_1395</name>
</gene>
<evidence type="ECO:0000259" key="2">
    <source>
        <dbReference type="Pfam" id="PF01939"/>
    </source>
</evidence>
<organism evidence="3 4">
    <name type="scientific">Peribacillus asahii</name>
    <dbReference type="NCBI Taxonomy" id="228899"/>
    <lineage>
        <taxon>Bacteria</taxon>
        <taxon>Bacillati</taxon>
        <taxon>Bacillota</taxon>
        <taxon>Bacilli</taxon>
        <taxon>Bacillales</taxon>
        <taxon>Bacillaceae</taxon>
        <taxon>Peribacillus</taxon>
    </lineage>
</organism>
<dbReference type="InterPro" id="IPR002793">
    <property type="entry name" value="Endonuclease_NucS"/>
</dbReference>
<dbReference type="InterPro" id="IPR048301">
    <property type="entry name" value="NucS_C"/>
</dbReference>